<organism evidence="2">
    <name type="scientific">Ignisphaera aggregans</name>
    <dbReference type="NCBI Taxonomy" id="334771"/>
    <lineage>
        <taxon>Archaea</taxon>
        <taxon>Thermoproteota</taxon>
        <taxon>Thermoprotei</taxon>
        <taxon>Desulfurococcales</taxon>
        <taxon>Desulfurococcaceae</taxon>
        <taxon>Ignisphaera</taxon>
    </lineage>
</organism>
<dbReference type="SUPFAM" id="SSF46785">
    <property type="entry name" value="Winged helix' DNA-binding domain"/>
    <property type="match status" value="1"/>
</dbReference>
<dbReference type="InterPro" id="IPR036390">
    <property type="entry name" value="WH_DNA-bd_sf"/>
</dbReference>
<protein>
    <recommendedName>
        <fullName evidence="1">ArnR1-like winged helix-turn-helix domain-containing protein</fullName>
    </recommendedName>
</protein>
<evidence type="ECO:0000313" key="2">
    <source>
        <dbReference type="EMBL" id="HHR95979.1"/>
    </source>
</evidence>
<proteinExistence type="predicted"/>
<accession>A0A7C5Z076</accession>
<dbReference type="EMBL" id="DRUB01000072">
    <property type="protein sequence ID" value="HHR95979.1"/>
    <property type="molecule type" value="Genomic_DNA"/>
</dbReference>
<comment type="caution">
    <text evidence="2">The sequence shown here is derived from an EMBL/GenBank/DDBJ whole genome shotgun (WGS) entry which is preliminary data.</text>
</comment>
<name>A0A7C5Z076_9CREN</name>
<dbReference type="InterPro" id="IPR036388">
    <property type="entry name" value="WH-like_DNA-bd_sf"/>
</dbReference>
<dbReference type="InterPro" id="IPR038723">
    <property type="entry name" value="ArnR1-like_HTH"/>
</dbReference>
<gene>
    <name evidence="2" type="ORF">ENL47_03975</name>
</gene>
<dbReference type="Gene3D" id="1.10.10.10">
    <property type="entry name" value="Winged helix-like DNA-binding domain superfamily/Winged helix DNA-binding domain"/>
    <property type="match status" value="1"/>
</dbReference>
<sequence length="90" mass="10842">MVKKRNKLEIVFEIIDILSKESLNPTRLAMLVNMPYDRLKKLLEELIEKRIIQFEEQGRSKIFMLSPQGYRLYEELKKVRKILKDYGILD</sequence>
<evidence type="ECO:0000259" key="1">
    <source>
        <dbReference type="Pfam" id="PF14947"/>
    </source>
</evidence>
<reference evidence="2" key="1">
    <citation type="journal article" date="2020" name="mSystems">
        <title>Genome- and Community-Level Interaction Insights into Carbon Utilization and Element Cycling Functions of Hydrothermarchaeota in Hydrothermal Sediment.</title>
        <authorList>
            <person name="Zhou Z."/>
            <person name="Liu Y."/>
            <person name="Xu W."/>
            <person name="Pan J."/>
            <person name="Luo Z.H."/>
            <person name="Li M."/>
        </authorList>
    </citation>
    <scope>NUCLEOTIDE SEQUENCE [LARGE SCALE GENOMIC DNA]</scope>
    <source>
        <strain evidence="2">SpSt-1</strain>
    </source>
</reference>
<dbReference type="AlphaFoldDB" id="A0A7C5Z076"/>
<feature type="domain" description="ArnR1-like winged helix-turn-helix" evidence="1">
    <location>
        <begin position="4"/>
        <end position="83"/>
    </location>
</feature>
<dbReference type="Pfam" id="PF14947">
    <property type="entry name" value="HTH_45"/>
    <property type="match status" value="1"/>
</dbReference>